<dbReference type="EMBL" id="NHPB01000099">
    <property type="protein sequence ID" value="OYR68160.1"/>
    <property type="molecule type" value="Genomic_DNA"/>
</dbReference>
<dbReference type="Pfam" id="PF00041">
    <property type="entry name" value="fn3"/>
    <property type="match status" value="1"/>
</dbReference>
<proteinExistence type="predicted"/>
<evidence type="ECO:0000313" key="2">
    <source>
        <dbReference type="EMBL" id="OYR68160.1"/>
    </source>
</evidence>
<dbReference type="PROSITE" id="PS50853">
    <property type="entry name" value="FN3"/>
    <property type="match status" value="1"/>
</dbReference>
<protein>
    <recommendedName>
        <fullName evidence="1">Fibronectin type-III domain-containing protein</fullName>
    </recommendedName>
</protein>
<dbReference type="InterPro" id="IPR003961">
    <property type="entry name" value="FN3_dom"/>
</dbReference>
<reference evidence="2 3" key="1">
    <citation type="journal article" date="2014" name="Front. Microbiol.">
        <title>Population and genomic analysis of the genus Halorubrum.</title>
        <authorList>
            <person name="Fullmer M.S."/>
            <person name="Soucy S.M."/>
            <person name="Swithers K.S."/>
            <person name="Makkay A.M."/>
            <person name="Wheeler R."/>
            <person name="Ventosa A."/>
            <person name="Gogarten J.P."/>
            <person name="Papke R.T."/>
        </authorList>
    </citation>
    <scope>NUCLEOTIDE SEQUENCE [LARGE SCALE GENOMIC DNA]</scope>
    <source>
        <strain evidence="2 3">G37</strain>
    </source>
</reference>
<dbReference type="AlphaFoldDB" id="A0A256JHE1"/>
<organism evidence="2 3">
    <name type="scientific">Halorubrum ezzemoulense</name>
    <name type="common">Halorubrum chaoviator</name>
    <dbReference type="NCBI Taxonomy" id="337243"/>
    <lineage>
        <taxon>Archaea</taxon>
        <taxon>Methanobacteriati</taxon>
        <taxon>Methanobacteriota</taxon>
        <taxon>Stenosarchaea group</taxon>
        <taxon>Halobacteria</taxon>
        <taxon>Halobacteriales</taxon>
        <taxon>Haloferacaceae</taxon>
        <taxon>Halorubrum</taxon>
    </lineage>
</organism>
<feature type="domain" description="Fibronectin type-III" evidence="1">
    <location>
        <begin position="3"/>
        <end position="93"/>
    </location>
</feature>
<evidence type="ECO:0000313" key="3">
    <source>
        <dbReference type="Proteomes" id="UP000216758"/>
    </source>
</evidence>
<sequence length="127" mass="13276">MAVPINISVTAVRDDAADLEWTASHTAGETRIDVSEDNDGTWTPNTTVARDVESASVSGLLNGQLYGVRVVASTPDTDAVDTVRVIDVASGETLSIASGETFEFAKPHVNAGTVSNEGTMQPDDTQP</sequence>
<dbReference type="Proteomes" id="UP000216758">
    <property type="component" value="Unassembled WGS sequence"/>
</dbReference>
<dbReference type="CDD" id="cd00063">
    <property type="entry name" value="FN3"/>
    <property type="match status" value="1"/>
</dbReference>
<comment type="caution">
    <text evidence="2">The sequence shown here is derived from an EMBL/GenBank/DDBJ whole genome shotgun (WGS) entry which is preliminary data.</text>
</comment>
<accession>A0A256JHE1</accession>
<dbReference type="InterPro" id="IPR013783">
    <property type="entry name" value="Ig-like_fold"/>
</dbReference>
<dbReference type="SUPFAM" id="SSF49265">
    <property type="entry name" value="Fibronectin type III"/>
    <property type="match status" value="1"/>
</dbReference>
<name>A0A256JHE1_HALEZ</name>
<gene>
    <name evidence="2" type="ORF">DJ78_14600</name>
</gene>
<dbReference type="Gene3D" id="2.60.40.10">
    <property type="entry name" value="Immunoglobulins"/>
    <property type="match status" value="1"/>
</dbReference>
<evidence type="ECO:0000259" key="1">
    <source>
        <dbReference type="PROSITE" id="PS50853"/>
    </source>
</evidence>
<dbReference type="InterPro" id="IPR036116">
    <property type="entry name" value="FN3_sf"/>
</dbReference>